<proteinExistence type="predicted"/>
<keyword evidence="2" id="KW-1185">Reference proteome</keyword>
<protein>
    <submittedName>
        <fullName evidence="1">Uncharacterized protein</fullName>
    </submittedName>
</protein>
<dbReference type="EMBL" id="JAQQDW010000094">
    <property type="protein sequence ID" value="MFM0107891.1"/>
    <property type="molecule type" value="Genomic_DNA"/>
</dbReference>
<organism evidence="1 2">
    <name type="scientific">Paraburkholderia rhynchosiae</name>
    <dbReference type="NCBI Taxonomy" id="487049"/>
    <lineage>
        <taxon>Bacteria</taxon>
        <taxon>Pseudomonadati</taxon>
        <taxon>Pseudomonadota</taxon>
        <taxon>Betaproteobacteria</taxon>
        <taxon>Burkholderiales</taxon>
        <taxon>Burkholderiaceae</taxon>
        <taxon>Paraburkholderia</taxon>
    </lineage>
</organism>
<comment type="caution">
    <text evidence="1">The sequence shown here is derived from an EMBL/GenBank/DDBJ whole genome shotgun (WGS) entry which is preliminary data.</text>
</comment>
<accession>A0ACC7NQN8</accession>
<evidence type="ECO:0000313" key="1">
    <source>
        <dbReference type="EMBL" id="MFM0107891.1"/>
    </source>
</evidence>
<sequence>MYHVGIWILGVGLVFFHVLCYVRRNQWSPQLPKIIDYQYVATGAIGLVLAGATVSLDQKMWDREHRDAVSLSRNQFEWFQYQVAMSQRDLCAVDADGQRCLDTKALSARVESKMTEINKADDTAVLVAAMAELSAYASTLKNLSWKVRDSAADYAARVKDLTDLPPRPGSSDDAYDPWKLLAAIFLPSAAALRLTKITVEICHWYPSE</sequence>
<dbReference type="Proteomes" id="UP001629235">
    <property type="component" value="Unassembled WGS sequence"/>
</dbReference>
<reference evidence="1 2" key="1">
    <citation type="journal article" date="2024" name="Chem. Sci.">
        <title>Discovery of megapolipeptins by genome mining of a Burkholderiales bacteria collection.</title>
        <authorList>
            <person name="Paulo B.S."/>
            <person name="Recchia M.J.J."/>
            <person name="Lee S."/>
            <person name="Fergusson C.H."/>
            <person name="Romanowski S.B."/>
            <person name="Hernandez A."/>
            <person name="Krull N."/>
            <person name="Liu D.Y."/>
            <person name="Cavanagh H."/>
            <person name="Bos A."/>
            <person name="Gray C.A."/>
            <person name="Murphy B.T."/>
            <person name="Linington R.G."/>
            <person name="Eustaquio A.S."/>
        </authorList>
    </citation>
    <scope>NUCLEOTIDE SEQUENCE [LARGE SCALE GENOMIC DNA]</scope>
    <source>
        <strain evidence="1 2">RL18-126-BIB-B</strain>
    </source>
</reference>
<evidence type="ECO:0000313" key="2">
    <source>
        <dbReference type="Proteomes" id="UP001629235"/>
    </source>
</evidence>
<gene>
    <name evidence="1" type="ORF">PQR01_31710</name>
</gene>
<name>A0ACC7NQN8_9BURK</name>